<dbReference type="InterPro" id="IPR033734">
    <property type="entry name" value="Jacalin-like_lectin_dom_plant"/>
</dbReference>
<dbReference type="GO" id="GO:0004674">
    <property type="term" value="F:protein serine/threonine kinase activity"/>
    <property type="evidence" value="ECO:0007669"/>
    <property type="project" value="UniProtKB-KW"/>
</dbReference>
<keyword evidence="14" id="KW-1015">Disulfide bond</keyword>
<comment type="similarity">
    <text evidence="16">Belongs to the protein kinase superfamily.</text>
</comment>
<dbReference type="GO" id="GO:0030246">
    <property type="term" value="F:carbohydrate binding"/>
    <property type="evidence" value="ECO:0007669"/>
    <property type="project" value="UniProtKB-KW"/>
</dbReference>
<keyword evidence="5" id="KW-0808">Transferase</keyword>
<proteinExistence type="inferred from homology"/>
<evidence type="ECO:0000256" key="10">
    <source>
        <dbReference type="ARBA" id="ARBA00022777"/>
    </source>
</evidence>
<evidence type="ECO:0000256" key="15">
    <source>
        <dbReference type="PROSITE-ProRule" id="PRU10141"/>
    </source>
</evidence>
<evidence type="ECO:0000256" key="11">
    <source>
        <dbReference type="ARBA" id="ARBA00022840"/>
    </source>
</evidence>
<keyword evidence="20" id="KW-1185">Reference proteome</keyword>
<evidence type="ECO:0000256" key="4">
    <source>
        <dbReference type="ARBA" id="ARBA00022527"/>
    </source>
</evidence>
<dbReference type="Pfam" id="PF00069">
    <property type="entry name" value="Pkinase"/>
    <property type="match status" value="1"/>
</dbReference>
<comment type="caution">
    <text evidence="19">The sequence shown here is derived from an EMBL/GenBank/DDBJ whole genome shotgun (WGS) entry which is preliminary data.</text>
</comment>
<dbReference type="CDD" id="cd09612">
    <property type="entry name" value="Jacalin"/>
    <property type="match status" value="1"/>
</dbReference>
<evidence type="ECO:0000256" key="16">
    <source>
        <dbReference type="RuleBase" id="RU000304"/>
    </source>
</evidence>
<keyword evidence="6" id="KW-0812">Transmembrane</keyword>
<dbReference type="GO" id="GO:0005886">
    <property type="term" value="C:plasma membrane"/>
    <property type="evidence" value="ECO:0007669"/>
    <property type="project" value="UniProtKB-SubCell"/>
</dbReference>
<dbReference type="SMART" id="SM00220">
    <property type="entry name" value="S_TKc"/>
    <property type="match status" value="1"/>
</dbReference>
<organism evidence="19 20">
    <name type="scientific">Artemisia annua</name>
    <name type="common">Sweet wormwood</name>
    <dbReference type="NCBI Taxonomy" id="35608"/>
    <lineage>
        <taxon>Eukaryota</taxon>
        <taxon>Viridiplantae</taxon>
        <taxon>Streptophyta</taxon>
        <taxon>Embryophyta</taxon>
        <taxon>Tracheophyta</taxon>
        <taxon>Spermatophyta</taxon>
        <taxon>Magnoliopsida</taxon>
        <taxon>eudicotyledons</taxon>
        <taxon>Gunneridae</taxon>
        <taxon>Pentapetalae</taxon>
        <taxon>asterids</taxon>
        <taxon>campanulids</taxon>
        <taxon>Asterales</taxon>
        <taxon>Asteraceae</taxon>
        <taxon>Asteroideae</taxon>
        <taxon>Anthemideae</taxon>
        <taxon>Artemisiinae</taxon>
        <taxon>Artemisia</taxon>
    </lineage>
</organism>
<dbReference type="PROSITE" id="PS51752">
    <property type="entry name" value="JACALIN_LECTIN"/>
    <property type="match status" value="1"/>
</dbReference>
<keyword evidence="9 15" id="KW-0547">Nucleotide-binding</keyword>
<evidence type="ECO:0000256" key="14">
    <source>
        <dbReference type="ARBA" id="ARBA00023157"/>
    </source>
</evidence>
<dbReference type="InterPro" id="IPR001229">
    <property type="entry name" value="Jacalin-like_lectin_dom"/>
</dbReference>
<feature type="binding site" evidence="15">
    <location>
        <position position="55"/>
    </location>
    <ligand>
        <name>ATP</name>
        <dbReference type="ChEBI" id="CHEBI:30616"/>
    </ligand>
</feature>
<accession>A0A2U1LBR7</accession>
<dbReference type="FunFam" id="3.30.200.20:FF:000039">
    <property type="entry name" value="receptor-like protein kinase FERONIA"/>
    <property type="match status" value="1"/>
</dbReference>
<keyword evidence="4 16" id="KW-0723">Serine/threonine-protein kinase</keyword>
<name>A0A2U1LBR7_ARTAN</name>
<dbReference type="Gene3D" id="3.30.200.20">
    <property type="entry name" value="Phosphorylase Kinase, domain 1"/>
    <property type="match status" value="1"/>
</dbReference>
<dbReference type="PROSITE" id="PS00107">
    <property type="entry name" value="PROTEIN_KINASE_ATP"/>
    <property type="match status" value="1"/>
</dbReference>
<reference evidence="19 20" key="1">
    <citation type="journal article" date="2018" name="Mol. Plant">
        <title>The genome of Artemisia annua provides insight into the evolution of Asteraceae family and artemisinin biosynthesis.</title>
        <authorList>
            <person name="Shen Q."/>
            <person name="Zhang L."/>
            <person name="Liao Z."/>
            <person name="Wang S."/>
            <person name="Yan T."/>
            <person name="Shi P."/>
            <person name="Liu M."/>
            <person name="Fu X."/>
            <person name="Pan Q."/>
            <person name="Wang Y."/>
            <person name="Lv Z."/>
            <person name="Lu X."/>
            <person name="Zhang F."/>
            <person name="Jiang W."/>
            <person name="Ma Y."/>
            <person name="Chen M."/>
            <person name="Hao X."/>
            <person name="Li L."/>
            <person name="Tang Y."/>
            <person name="Lv G."/>
            <person name="Zhou Y."/>
            <person name="Sun X."/>
            <person name="Brodelius P.E."/>
            <person name="Rose J.K.C."/>
            <person name="Tang K."/>
        </authorList>
    </citation>
    <scope>NUCLEOTIDE SEQUENCE [LARGE SCALE GENOMIC DNA]</scope>
    <source>
        <strain evidence="20">cv. Huhao1</strain>
        <tissue evidence="19">Leaf</tissue>
    </source>
</reference>
<evidence type="ECO:0000256" key="7">
    <source>
        <dbReference type="ARBA" id="ARBA00022729"/>
    </source>
</evidence>
<sequence length="468" mass="52960">MSHIPELNNLQLQLPLNDIMSATNNFSEQNYVGQGGFGRVYKGQLQPCGTIVAVKRLDTRLGQGRNEFLKEILMLASYKHDNLVSLIGFCDQGQEKILVYKHEDMGSLDKHLASTNLTWEQRLRICLSAARGLDYLHRGVGTGHKVIHCDIKSSNILLDANWEAKISDFGLSKVALKNQQFTFLVTTACGTLGYLDPLYMKMGVLTKESDVYSFGVVLFEVLCGRLAMVCEYEDERRFLSSWVKLNNKNKKFQQIIIPFLREQMKPDSVSIFFKIALQCLNDDRQQRPTMGSIVKELETALEAQLDTRTTESEPQIGTRTELFGSTSPGGDPFLFQLESNQKLKKITISHNDQWIYSLTFTAEDSNGLLHSSEKYGGIYDHNDRCKFEQINFDDDEEMIGISGTHGKYYDLDLISSLCFVTTKKKYGTFGKEADTSFSGSWDVGRFDGFYGLYGWYIDAIGCCLKAKI</sequence>
<dbReference type="AlphaFoldDB" id="A0A2U1LBR7"/>
<dbReference type="Proteomes" id="UP000245207">
    <property type="component" value="Unassembled WGS sequence"/>
</dbReference>
<dbReference type="InterPro" id="IPR008271">
    <property type="entry name" value="Ser/Thr_kinase_AS"/>
</dbReference>
<dbReference type="GO" id="GO:0051707">
    <property type="term" value="P:response to other organism"/>
    <property type="evidence" value="ECO:0007669"/>
    <property type="project" value="UniProtKB-ARBA"/>
</dbReference>
<evidence type="ECO:0000256" key="5">
    <source>
        <dbReference type="ARBA" id="ARBA00022679"/>
    </source>
</evidence>
<dbReference type="EMBL" id="PKPP01010289">
    <property type="protein sequence ID" value="PWA46421.1"/>
    <property type="molecule type" value="Genomic_DNA"/>
</dbReference>
<dbReference type="InterPro" id="IPR000719">
    <property type="entry name" value="Prot_kinase_dom"/>
</dbReference>
<comment type="subcellular location">
    <subcellularLocation>
        <location evidence="1">Cell membrane</location>
        <topology evidence="1">Single-pass membrane protein</topology>
    </subcellularLocation>
</comment>
<dbReference type="InterPro" id="IPR011009">
    <property type="entry name" value="Kinase-like_dom_sf"/>
</dbReference>
<dbReference type="Gene3D" id="2.100.10.30">
    <property type="entry name" value="Jacalin-like lectin domain"/>
    <property type="match status" value="1"/>
</dbReference>
<feature type="domain" description="Jacalin-type lectin" evidence="18">
    <location>
        <begin position="317"/>
        <end position="466"/>
    </location>
</feature>
<dbReference type="PROSITE" id="PS50011">
    <property type="entry name" value="PROTEIN_KINASE_DOM"/>
    <property type="match status" value="1"/>
</dbReference>
<keyword evidence="12" id="KW-1133">Transmembrane helix</keyword>
<evidence type="ECO:0000259" key="18">
    <source>
        <dbReference type="PROSITE" id="PS51752"/>
    </source>
</evidence>
<evidence type="ECO:0000256" key="2">
    <source>
        <dbReference type="ARBA" id="ARBA00006568"/>
    </source>
</evidence>
<evidence type="ECO:0000256" key="13">
    <source>
        <dbReference type="ARBA" id="ARBA00023136"/>
    </source>
</evidence>
<dbReference type="STRING" id="35608.A0A2U1LBR7"/>
<comment type="similarity">
    <text evidence="2">Belongs to the jacalin lectin family.</text>
</comment>
<evidence type="ECO:0000256" key="12">
    <source>
        <dbReference type="ARBA" id="ARBA00022989"/>
    </source>
</evidence>
<dbReference type="SUPFAM" id="SSF56112">
    <property type="entry name" value="Protein kinase-like (PK-like)"/>
    <property type="match status" value="1"/>
</dbReference>
<dbReference type="InterPro" id="IPR036404">
    <property type="entry name" value="Jacalin-like_lectin_dom_sf"/>
</dbReference>
<keyword evidence="10" id="KW-0418">Kinase</keyword>
<dbReference type="InterPro" id="IPR017441">
    <property type="entry name" value="Protein_kinase_ATP_BS"/>
</dbReference>
<keyword evidence="13" id="KW-0472">Membrane</keyword>
<dbReference type="FunFam" id="1.10.510.10:FF:000468">
    <property type="entry name" value="PTI1-like tyrosine-protein kinase 3"/>
    <property type="match status" value="1"/>
</dbReference>
<protein>
    <submittedName>
        <fullName evidence="19">Jacalin-like lectin domain-containing protein</fullName>
    </submittedName>
</protein>
<dbReference type="GO" id="GO:0004714">
    <property type="term" value="F:transmembrane receptor protein tyrosine kinase activity"/>
    <property type="evidence" value="ECO:0007669"/>
    <property type="project" value="InterPro"/>
</dbReference>
<evidence type="ECO:0000259" key="17">
    <source>
        <dbReference type="PROSITE" id="PS50011"/>
    </source>
</evidence>
<dbReference type="PANTHER" id="PTHR27003:SF326">
    <property type="entry name" value="PROTEIN KINASE DOMAIN-CONTAINING PROTEIN"/>
    <property type="match status" value="1"/>
</dbReference>
<evidence type="ECO:0000256" key="9">
    <source>
        <dbReference type="ARBA" id="ARBA00022741"/>
    </source>
</evidence>
<dbReference type="CDD" id="cd14066">
    <property type="entry name" value="STKc_IRAK"/>
    <property type="match status" value="1"/>
</dbReference>
<keyword evidence="8 19" id="KW-0430">Lectin</keyword>
<dbReference type="Pfam" id="PF01419">
    <property type="entry name" value="Jacalin"/>
    <property type="match status" value="1"/>
</dbReference>
<evidence type="ECO:0000313" key="20">
    <source>
        <dbReference type="Proteomes" id="UP000245207"/>
    </source>
</evidence>
<dbReference type="OrthoDB" id="4062651at2759"/>
<evidence type="ECO:0000256" key="8">
    <source>
        <dbReference type="ARBA" id="ARBA00022734"/>
    </source>
</evidence>
<evidence type="ECO:0000313" key="19">
    <source>
        <dbReference type="EMBL" id="PWA46421.1"/>
    </source>
</evidence>
<dbReference type="Gene3D" id="1.10.510.10">
    <property type="entry name" value="Transferase(Phosphotransferase) domain 1"/>
    <property type="match status" value="1"/>
</dbReference>
<keyword evidence="7" id="KW-0732">Signal</keyword>
<dbReference type="GO" id="GO:0009506">
    <property type="term" value="C:plasmodesma"/>
    <property type="evidence" value="ECO:0007669"/>
    <property type="project" value="TreeGrafter"/>
</dbReference>
<dbReference type="SUPFAM" id="SSF51101">
    <property type="entry name" value="Mannose-binding lectins"/>
    <property type="match status" value="1"/>
</dbReference>
<dbReference type="PROSITE" id="PS00108">
    <property type="entry name" value="PROTEIN_KINASE_ST"/>
    <property type="match status" value="1"/>
</dbReference>
<dbReference type="GO" id="GO:0005524">
    <property type="term" value="F:ATP binding"/>
    <property type="evidence" value="ECO:0007669"/>
    <property type="project" value="UniProtKB-UniRule"/>
</dbReference>
<keyword evidence="11 15" id="KW-0067">ATP-binding</keyword>
<feature type="domain" description="Protein kinase" evidence="17">
    <location>
        <begin position="26"/>
        <end position="301"/>
    </location>
</feature>
<evidence type="ECO:0000256" key="6">
    <source>
        <dbReference type="ARBA" id="ARBA00022692"/>
    </source>
</evidence>
<gene>
    <name evidence="19" type="ORF">CTI12_AA509020</name>
</gene>
<dbReference type="PANTHER" id="PTHR27003">
    <property type="entry name" value="OS07G0166700 PROTEIN"/>
    <property type="match status" value="1"/>
</dbReference>
<evidence type="ECO:0000256" key="3">
    <source>
        <dbReference type="ARBA" id="ARBA00022475"/>
    </source>
</evidence>
<dbReference type="InterPro" id="IPR045272">
    <property type="entry name" value="ANXUR1/2-like"/>
</dbReference>
<keyword evidence="3" id="KW-1003">Cell membrane</keyword>
<evidence type="ECO:0000256" key="1">
    <source>
        <dbReference type="ARBA" id="ARBA00004162"/>
    </source>
</evidence>